<dbReference type="GO" id="GO:0016874">
    <property type="term" value="F:ligase activity"/>
    <property type="evidence" value="ECO:0007669"/>
    <property type="project" value="UniProtKB-KW"/>
</dbReference>
<sequence>MKLMDYFASRVAAPLYARYEGSKRYAYMREVSRVIAGSLPEIREYQLGRIRAVAADAVENTEYYAGVFADLGLNPATLTWEEFKRIPLLTKDIIREQGGRLVNKRFPLDGLRESATGGTTASPMKIHMDWDSVQRRHAATMVFDRWVGFMPGMRGGFLWGASQDFPAEVSLKRKLLNALVQRNKFYTTESLDGQTLQRYCEQLQRTRPALIQAYPTPLRILAEYMLENDVRIDVPAITCTAEPLTDSARATIEKAFGRKVHEWYGSREAGRVATECGAHDGMHVNSYGLYVEVLEDRDEIGGGEIVISDLWNVGMPMLRYATGDLSSLDETPCACGSSLPRLSPVKGRTAEVFVSLSGRKVPGVAFTNRIIKDDSLVREMQIIQKDYTKFLVRVIPGQGYGEDARQWLVGRLEDFMGQKNEVVFQEVESIPRERSGKLLFCKREFDPRELESESREAEA</sequence>
<evidence type="ECO:0000313" key="2">
    <source>
        <dbReference type="Proteomes" id="UP001568698"/>
    </source>
</evidence>
<evidence type="ECO:0000313" key="1">
    <source>
        <dbReference type="EMBL" id="MEZ7196689.1"/>
    </source>
</evidence>
<keyword evidence="2" id="KW-1185">Reference proteome</keyword>
<dbReference type="RefSeq" id="WP_371386214.1">
    <property type="nucleotide sequence ID" value="NZ_JBGLYH010000017.1"/>
</dbReference>
<comment type="caution">
    <text evidence="1">The sequence shown here is derived from an EMBL/GenBank/DDBJ whole genome shotgun (WGS) entry which is preliminary data.</text>
</comment>
<dbReference type="PANTHER" id="PTHR36932">
    <property type="entry name" value="CAPSULAR POLYSACCHARIDE BIOSYNTHESIS PROTEIN"/>
    <property type="match status" value="1"/>
</dbReference>
<dbReference type="PANTHER" id="PTHR36932:SF1">
    <property type="entry name" value="CAPSULAR POLYSACCHARIDE BIOSYNTHESIS PROTEIN"/>
    <property type="match status" value="1"/>
</dbReference>
<gene>
    <name evidence="1" type="ORF">AB6M95_08020</name>
</gene>
<proteinExistence type="predicted"/>
<keyword evidence="1" id="KW-0436">Ligase</keyword>
<dbReference type="InterPro" id="IPR042099">
    <property type="entry name" value="ANL_N_sf"/>
</dbReference>
<accession>A0ABV4K152</accession>
<reference evidence="1 2" key="1">
    <citation type="submission" date="2024-08" db="EMBL/GenBank/DDBJ databases">
        <title>Sulfate-reducing bacteria isolated from formation water of the oil field in Kazakhstan and description of Pseudodesulfovibrio sp.</title>
        <authorList>
            <person name="Bidzhieva S.K."/>
            <person name="Tourova T.P."/>
            <person name="Grouzdev D.S."/>
            <person name="Beletsky A.V."/>
            <person name="Sokolova D.S."/>
            <person name="Samigullina S.R."/>
            <person name="Poltaraus A.B."/>
            <person name="Avtukh A.N."/>
            <person name="Tereshina V.M."/>
            <person name="Zhaparov N.S."/>
            <person name="Mardanov A.V."/>
            <person name="Nazina T.N."/>
        </authorList>
    </citation>
    <scope>NUCLEOTIDE SEQUENCE [LARGE SCALE GENOMIC DNA]</scope>
    <source>
        <strain evidence="1 2">9FUS</strain>
    </source>
</reference>
<organism evidence="1 2">
    <name type="scientific">Pseudodesulfovibrio karagichevae</name>
    <dbReference type="NCBI Taxonomy" id="3239305"/>
    <lineage>
        <taxon>Bacteria</taxon>
        <taxon>Pseudomonadati</taxon>
        <taxon>Thermodesulfobacteriota</taxon>
        <taxon>Desulfovibrionia</taxon>
        <taxon>Desulfovibrionales</taxon>
        <taxon>Desulfovibrionaceae</taxon>
    </lineage>
</organism>
<dbReference type="Proteomes" id="UP001568698">
    <property type="component" value="Unassembled WGS sequence"/>
</dbReference>
<protein>
    <submittedName>
        <fullName evidence="1">Phenylacetate--CoA ligase family protein</fullName>
    </submittedName>
</protein>
<dbReference type="InterPro" id="IPR053158">
    <property type="entry name" value="CapK_Type1_Caps_Biosynth"/>
</dbReference>
<name>A0ABV4K152_9BACT</name>
<dbReference type="EMBL" id="JBGLYH010000017">
    <property type="protein sequence ID" value="MEZ7196689.1"/>
    <property type="molecule type" value="Genomic_DNA"/>
</dbReference>
<dbReference type="SUPFAM" id="SSF56801">
    <property type="entry name" value="Acetyl-CoA synthetase-like"/>
    <property type="match status" value="1"/>
</dbReference>
<dbReference type="Gene3D" id="3.40.50.12780">
    <property type="entry name" value="N-terminal domain of ligase-like"/>
    <property type="match status" value="1"/>
</dbReference>